<dbReference type="SMART" id="SM00033">
    <property type="entry name" value="CH"/>
    <property type="match status" value="1"/>
</dbReference>
<feature type="compositionally biased region" description="Basic and acidic residues" evidence="2">
    <location>
        <begin position="305"/>
        <end position="331"/>
    </location>
</feature>
<dbReference type="PANTHER" id="PTHR14149:SF14">
    <property type="entry name" value="CALPONIN-HOMOLOGY (CH) DOMAIN-CONTAINING PROTEIN"/>
    <property type="match status" value="1"/>
</dbReference>
<reference evidence="5 6" key="1">
    <citation type="submission" date="2017-04" db="EMBL/GenBank/DDBJ databases">
        <title>Draft genome of the yeast Clavispora lusitaniae type strain CBS 6936.</title>
        <authorList>
            <person name="Durrens P."/>
            <person name="Klopp C."/>
            <person name="Biteau N."/>
            <person name="Fitton-Ouhabi V."/>
            <person name="Dementhon K."/>
            <person name="Accoceberry I."/>
            <person name="Sherman D.J."/>
            <person name="Noel T."/>
        </authorList>
    </citation>
    <scope>NUCLEOTIDE SEQUENCE [LARGE SCALE GENOMIC DNA]</scope>
    <source>
        <strain evidence="5 6">CBS 6936</strain>
    </source>
</reference>
<dbReference type="InterPro" id="IPR001936">
    <property type="entry name" value="RasGAP_dom"/>
</dbReference>
<organism evidence="5 6">
    <name type="scientific">Clavispora lusitaniae</name>
    <name type="common">Candida lusitaniae</name>
    <dbReference type="NCBI Taxonomy" id="36911"/>
    <lineage>
        <taxon>Eukaryota</taxon>
        <taxon>Fungi</taxon>
        <taxon>Dikarya</taxon>
        <taxon>Ascomycota</taxon>
        <taxon>Saccharomycotina</taxon>
        <taxon>Pichiomycetes</taxon>
        <taxon>Metschnikowiaceae</taxon>
        <taxon>Clavispora</taxon>
    </lineage>
</organism>
<dbReference type="PROSITE" id="PS50021">
    <property type="entry name" value="CH"/>
    <property type="match status" value="1"/>
</dbReference>
<dbReference type="GO" id="GO:0051015">
    <property type="term" value="F:actin filament binding"/>
    <property type="evidence" value="ECO:0007669"/>
    <property type="project" value="TreeGrafter"/>
</dbReference>
<protein>
    <submittedName>
        <fullName evidence="5">Ras GTPase-activating-like protein</fullName>
    </submittedName>
</protein>
<gene>
    <name evidence="5" type="ORF">A9F13_09g00275</name>
</gene>
<feature type="region of interest" description="Disordered" evidence="2">
    <location>
        <begin position="1"/>
        <end position="46"/>
    </location>
</feature>
<dbReference type="InterPro" id="IPR000593">
    <property type="entry name" value="RasGAP_C"/>
</dbReference>
<evidence type="ECO:0000256" key="1">
    <source>
        <dbReference type="SAM" id="Coils"/>
    </source>
</evidence>
<feature type="coiled-coil region" evidence="1">
    <location>
        <begin position="1381"/>
        <end position="1408"/>
    </location>
</feature>
<feature type="compositionally biased region" description="Polar residues" evidence="2">
    <location>
        <begin position="108"/>
        <end position="124"/>
    </location>
</feature>
<dbReference type="PROSITE" id="PS50018">
    <property type="entry name" value="RAS_GTPASE_ACTIV_2"/>
    <property type="match status" value="1"/>
</dbReference>
<dbReference type="GO" id="GO:1903479">
    <property type="term" value="P:mitotic actomyosin contractile ring assembly actin filament organization"/>
    <property type="evidence" value="ECO:0007669"/>
    <property type="project" value="TreeGrafter"/>
</dbReference>
<name>A0AA91PYP0_CLALS</name>
<dbReference type="CDD" id="cd21206">
    <property type="entry name" value="CH_IQGAP"/>
    <property type="match status" value="1"/>
</dbReference>
<dbReference type="InterPro" id="IPR000048">
    <property type="entry name" value="IQ_motif_EF-hand-BS"/>
</dbReference>
<keyword evidence="1" id="KW-0175">Coiled coil</keyword>
<dbReference type="GO" id="GO:0005516">
    <property type="term" value="F:calmodulin binding"/>
    <property type="evidence" value="ECO:0007669"/>
    <property type="project" value="TreeGrafter"/>
</dbReference>
<dbReference type="Pfam" id="PF00307">
    <property type="entry name" value="CH"/>
    <property type="match status" value="1"/>
</dbReference>
<dbReference type="Pfam" id="PF00616">
    <property type="entry name" value="RasGAP"/>
    <property type="match status" value="1"/>
</dbReference>
<evidence type="ECO:0000313" key="5">
    <source>
        <dbReference type="EMBL" id="OVF08109.1"/>
    </source>
</evidence>
<dbReference type="KEGG" id="clus:A9F13_09g00275"/>
<evidence type="ECO:0000259" key="3">
    <source>
        <dbReference type="PROSITE" id="PS50018"/>
    </source>
</evidence>
<dbReference type="PANTHER" id="PTHR14149">
    <property type="entry name" value="RAS GTPASE-ACTIVATING PROTEIN WITH IQ MOTIF"/>
    <property type="match status" value="1"/>
</dbReference>
<feature type="domain" description="Calponin-homology (CH)" evidence="4">
    <location>
        <begin position="132"/>
        <end position="239"/>
    </location>
</feature>
<evidence type="ECO:0000259" key="4">
    <source>
        <dbReference type="PROSITE" id="PS50021"/>
    </source>
</evidence>
<proteinExistence type="predicted"/>
<evidence type="ECO:0000256" key="2">
    <source>
        <dbReference type="SAM" id="MobiDB-lite"/>
    </source>
</evidence>
<dbReference type="SUPFAM" id="SSF47576">
    <property type="entry name" value="Calponin-homology domain, CH-domain"/>
    <property type="match status" value="1"/>
</dbReference>
<feature type="coiled-coil region" evidence="1">
    <location>
        <begin position="786"/>
        <end position="820"/>
    </location>
</feature>
<dbReference type="InterPro" id="IPR036872">
    <property type="entry name" value="CH_dom_sf"/>
</dbReference>
<dbReference type="Proteomes" id="UP000195602">
    <property type="component" value="Unassembled WGS sequence"/>
</dbReference>
<dbReference type="InterPro" id="IPR001715">
    <property type="entry name" value="CH_dom"/>
</dbReference>
<dbReference type="GO" id="GO:0005096">
    <property type="term" value="F:GTPase activator activity"/>
    <property type="evidence" value="ECO:0007669"/>
    <property type="project" value="TreeGrafter"/>
</dbReference>
<feature type="region of interest" description="Disordered" evidence="2">
    <location>
        <begin position="299"/>
        <end position="335"/>
    </location>
</feature>
<dbReference type="GO" id="GO:0110085">
    <property type="term" value="C:mitotic actomyosin contractile ring"/>
    <property type="evidence" value="ECO:0007669"/>
    <property type="project" value="TreeGrafter"/>
</dbReference>
<dbReference type="CDD" id="cd12206">
    <property type="entry name" value="RasGAP_IQGAP_related"/>
    <property type="match status" value="1"/>
</dbReference>
<dbReference type="SUPFAM" id="SSF48350">
    <property type="entry name" value="GTPase activation domain, GAP"/>
    <property type="match status" value="1"/>
</dbReference>
<dbReference type="Gene3D" id="1.10.418.10">
    <property type="entry name" value="Calponin-like domain"/>
    <property type="match status" value="1"/>
</dbReference>
<dbReference type="SUPFAM" id="SSF143885">
    <property type="entry name" value="RGC domain-like"/>
    <property type="match status" value="1"/>
</dbReference>
<feature type="domain" description="Ras-GAP" evidence="3">
    <location>
        <begin position="919"/>
        <end position="1137"/>
    </location>
</feature>
<accession>A0AA91PYP0</accession>
<feature type="region of interest" description="Disordered" evidence="2">
    <location>
        <begin position="84"/>
        <end position="125"/>
    </location>
</feature>
<dbReference type="EMBL" id="LYUB02000009">
    <property type="protein sequence ID" value="OVF08109.1"/>
    <property type="molecule type" value="Genomic_DNA"/>
</dbReference>
<dbReference type="Pfam" id="PF03836">
    <property type="entry name" value="RasGAP_C"/>
    <property type="match status" value="1"/>
</dbReference>
<dbReference type="Pfam" id="PF00612">
    <property type="entry name" value="IQ"/>
    <property type="match status" value="1"/>
</dbReference>
<feature type="compositionally biased region" description="Polar residues" evidence="2">
    <location>
        <begin position="15"/>
        <end position="37"/>
    </location>
</feature>
<evidence type="ECO:0000313" key="6">
    <source>
        <dbReference type="Proteomes" id="UP000195602"/>
    </source>
</evidence>
<dbReference type="InterPro" id="IPR008936">
    <property type="entry name" value="Rho_GTPase_activation_prot"/>
</dbReference>
<dbReference type="PROSITE" id="PS50096">
    <property type="entry name" value="IQ"/>
    <property type="match status" value="1"/>
</dbReference>
<comment type="caution">
    <text evidence="5">The sequence shown here is derived from an EMBL/GenBank/DDBJ whole genome shotgun (WGS) entry which is preliminary data.</text>
</comment>
<sequence length="1565" mass="180637">MATRNVASKYLQALEDTSPTRSPLKQSSKFNTNTPSKNTKHDSPDLDDLARQMNIEVSNSNLSMLRTRFDSPSATVSSFKISPRKADNYNTSPSKLRPQESIKKVAHSTVTTAPRQNQSSSSVSGGPGYEYLCRIQAIKEWLQIVLDEKISQSPVELISYIRNGIYLAKLANVILPKKRPVYTNDTKLEFRHTENINRFFHLLDYLDVPDLFRFELTDLYDAKDVPKVWYCLHAMSHKINQFNPSYPAMENLVGQLDFSESDIKTATKSLVNGHLPNFSSADSGQPGSPSRNTYMAKTMTLSPEKVVHKEDSSRDDKAKPNENPFTDDKSPEYTASNYRLNSVKKPDLFPSNTQELQSPLKYRSETSSPIFDSFSNASVRSDTSEAIDRNSKYYTPELNEHISNVIMLQALSKGSLFRYNMFVDKIMLKSYDSELTQLYAIIRANLTRKRTVHRHRDELLCYSDNVRNLQALARGKIIRKFLNYEFDESATASISKLQSLIRATKIRESYYLKKSALSRYEAQISAFQSRIRAKDTYFRASTLATNRDRIEDSIVVIQSNIRRFLYQKHTNKTIVSKLSGSEGITQLQSIIRGGKVRNEVRYYLRNISKLRYEIREIQSIARGGILRTRLCNNVLITLMGEDIKMNELFAKVRGNNVRRVMNYKKSVLECVSKSEIIPIQSMFRGILFRFYRDEDLECIYEQIDSITTLQSKIRANFVTSELKTMMDYYNRNVNLVIKAQSYLKSKYTQNAYKSLINMKSPPLSVVRKFAHLLSDSGSDFQEEMELANLKDKIFEKSKNNEELESQIENLDIKLSLLDKNKITIEEFMKHNHKFKTYKPIMSKNVGTNGLDKLSSSAKKRIELYSSMLYFLQTKASYWIRLYEEHPSRNKDKFTTKLQDNILSVFPLAQGTINSHSRVEYFFLKFVSSLMELDIKYCQNVADITKMKNAFWIDFLVDFHSHSYQRMHLKSLIGKVVEAIIDDDELSFESDPAKIYSQLREQDIRAYGSSVMDEGVTAQEAIKDPRVSSAFVSNLMALRDATTDTVEMLRLTIDKLPVHIRFLAKKAYMVSQLHFPDQSDKHHLAVAGAVFIKHYIGSIFHLPENYGFSTKRAFGSRPEYMAVNNLRYLNRVLLQVFSMKPFSDNFMKPLNDYVTSCTENTRSLIREIINVKDLEAEYEMNEYDDIVAHERPQLTMRVADMISIEKLVRPNIDIMAPSADDQLRSVAEKLRELNDAADDYVSLTEMGSYTLTLSPVTKEDSVADSKAKTLFTQAKRCLLYMIRVEEGDDLLELFIHGIKPVHEVTFKEIIASEADSSKPSEANPYRASYLGDMPNMTYVELKKLALKVILQLERMGQVSRKDSFQELLNQIVVDIKTKDKQRINRKEQMEIARQTVRKLEEKERFLKRQLGDYNTHIDEVLDQLQLRPKEKKIFNIIPVFSKQYFYHRQLKKNNRLPKFGSYRYSAKKLLEQNVIRDLGGALQERFATSSKLHFMFSCHKSGAFVIEAADGLATIPGACTTITLDQLLDHQYEKKKYWEMFNGMAAFETENLASLIFRKFYDIKKD</sequence>
<dbReference type="Gene3D" id="1.10.506.10">
    <property type="entry name" value="GTPase Activation - p120gap, domain 1"/>
    <property type="match status" value="1"/>
</dbReference>